<dbReference type="Pfam" id="PF21906">
    <property type="entry name" value="WHD_NrtR"/>
    <property type="match status" value="1"/>
</dbReference>
<dbReference type="InterPro" id="IPR054105">
    <property type="entry name" value="WHD_NrtR"/>
</dbReference>
<organism evidence="2">
    <name type="scientific">hydrothermal vent metagenome</name>
    <dbReference type="NCBI Taxonomy" id="652676"/>
    <lineage>
        <taxon>unclassified sequences</taxon>
        <taxon>metagenomes</taxon>
        <taxon>ecological metagenomes</taxon>
    </lineage>
</organism>
<dbReference type="Gene3D" id="1.10.10.10">
    <property type="entry name" value="Winged helix-like DNA-binding domain superfamily/Winged helix DNA-binding domain"/>
    <property type="match status" value="1"/>
</dbReference>
<dbReference type="SUPFAM" id="SSF55811">
    <property type="entry name" value="Nudix"/>
    <property type="match status" value="1"/>
</dbReference>
<protein>
    <submittedName>
        <fullName evidence="2">Predicted NAD regulator in Alphaproteobacteria</fullName>
    </submittedName>
</protein>
<proteinExistence type="predicted"/>
<evidence type="ECO:0000313" key="2">
    <source>
        <dbReference type="EMBL" id="CUS57584.1"/>
    </source>
</evidence>
<feature type="domain" description="NrtR DNA-binding winged helix" evidence="1">
    <location>
        <begin position="235"/>
        <end position="294"/>
    </location>
</feature>
<dbReference type="InterPro" id="IPR036390">
    <property type="entry name" value="WH_DNA-bd_sf"/>
</dbReference>
<evidence type="ECO:0000259" key="1">
    <source>
        <dbReference type="Pfam" id="PF21906"/>
    </source>
</evidence>
<accession>A0A160U3S5</accession>
<dbReference type="InterPro" id="IPR011213">
    <property type="entry name" value="NMN_biosyn"/>
</dbReference>
<reference evidence="2" key="1">
    <citation type="submission" date="2015-10" db="EMBL/GenBank/DDBJ databases">
        <authorList>
            <person name="Gilbert D.G."/>
        </authorList>
    </citation>
    <scope>NUCLEOTIDE SEQUENCE</scope>
</reference>
<dbReference type="SUPFAM" id="SSF46785">
    <property type="entry name" value="Winged helix' DNA-binding domain"/>
    <property type="match status" value="1"/>
</dbReference>
<dbReference type="EMBL" id="CZQD01000046">
    <property type="protein sequence ID" value="CUS57584.1"/>
    <property type="molecule type" value="Genomic_DNA"/>
</dbReference>
<name>A0A160U3S5_9ZZZZ</name>
<gene>
    <name evidence="2" type="ORF">MGWOODY_Hyp2280</name>
</gene>
<dbReference type="AlphaFoldDB" id="A0A160U3S5"/>
<dbReference type="InterPro" id="IPR015797">
    <property type="entry name" value="NUDIX_hydrolase-like_dom_sf"/>
</dbReference>
<dbReference type="InterPro" id="IPR036388">
    <property type="entry name" value="WH-like_DNA-bd_sf"/>
</dbReference>
<dbReference type="PIRSF" id="PIRSF019423">
    <property type="entry name" value="NMN_biosyn"/>
    <property type="match status" value="1"/>
</dbReference>
<dbReference type="CDD" id="cd18873">
    <property type="entry name" value="NUDIX_NadM_like"/>
    <property type="match status" value="1"/>
</dbReference>
<dbReference type="Gene3D" id="3.90.79.10">
    <property type="entry name" value="Nucleoside Triphosphate Pyrophosphohydrolase"/>
    <property type="match status" value="1"/>
</dbReference>
<sequence>MTQSSPLLIGLSAVMVAVEADAPRVLITQRETGEDALPFGVFDPDRHRTFDLSLRGWVREQTGFELGYVEQLYTFGDKDRETPEATLAGTAPNARVISVGYLALTPEARPAGDSFEARWQSWYRFFPWEDHRSGRPAIIDAHIAPRLMTWAAGNERRLERARAAFALDGIRWIEERVLDRYELLYEAGLVIECARDAGLPEPDVRLGEPMASDHRRILATAISRLRGKIKYRPVVFELMPDRFTLSSLQRAVEGILGLSLHTQNFRRALDKTGFVIGTGAMETSTGGRPAELYSYNRDSAFDASTTGLSAPRKTAD</sequence>